<evidence type="ECO:0000256" key="1">
    <source>
        <dbReference type="ARBA" id="ARBA00010574"/>
    </source>
</evidence>
<dbReference type="Pfam" id="PF02410">
    <property type="entry name" value="RsfS"/>
    <property type="match status" value="1"/>
</dbReference>
<comment type="similarity">
    <text evidence="1 2">Belongs to the Iojap/RsfS family.</text>
</comment>
<dbReference type="GO" id="GO:0043023">
    <property type="term" value="F:ribosomal large subunit binding"/>
    <property type="evidence" value="ECO:0007669"/>
    <property type="project" value="TreeGrafter"/>
</dbReference>
<organism evidence="3 4">
    <name type="scientific">Ignavigranum ruoffiae</name>
    <dbReference type="NCBI Taxonomy" id="89093"/>
    <lineage>
        <taxon>Bacteria</taxon>
        <taxon>Bacillati</taxon>
        <taxon>Bacillota</taxon>
        <taxon>Bacilli</taxon>
        <taxon>Lactobacillales</taxon>
        <taxon>Aerococcaceae</taxon>
        <taxon>Ignavigranum</taxon>
    </lineage>
</organism>
<dbReference type="NCBIfam" id="TIGR00090">
    <property type="entry name" value="rsfS_iojap_ybeB"/>
    <property type="match status" value="1"/>
</dbReference>
<dbReference type="PANTHER" id="PTHR21043">
    <property type="entry name" value="IOJAP SUPERFAMILY ORTHOLOG"/>
    <property type="match status" value="1"/>
</dbReference>
<comment type="subunit">
    <text evidence="2">Interacts with ribosomal protein uL14 (rplN).</text>
</comment>
<evidence type="ECO:0000313" key="3">
    <source>
        <dbReference type="EMBL" id="SEQ42802.1"/>
    </source>
</evidence>
<protein>
    <recommendedName>
        <fullName evidence="2">Ribosomal silencing factor RsfS</fullName>
    </recommendedName>
</protein>
<evidence type="ECO:0000313" key="4">
    <source>
        <dbReference type="Proteomes" id="UP000198833"/>
    </source>
</evidence>
<dbReference type="EMBL" id="FOEN01000010">
    <property type="protein sequence ID" value="SEQ42802.1"/>
    <property type="molecule type" value="Genomic_DNA"/>
</dbReference>
<sequence length="107" mass="12319">MKAADDRLAQDILVLDVHQLTPIADYFVIMDASNERQLGAIVDAIVEKCQKNQIEIKNIEGKSGGRWVLIDIHEIVVHVFYYSERAHYNLEKIWLDAPSVDISQWLQ</sequence>
<dbReference type="GO" id="GO:0005737">
    <property type="term" value="C:cytoplasm"/>
    <property type="evidence" value="ECO:0007669"/>
    <property type="project" value="UniProtKB-SubCell"/>
</dbReference>
<evidence type="ECO:0000256" key="2">
    <source>
        <dbReference type="HAMAP-Rule" id="MF_01477"/>
    </source>
</evidence>
<dbReference type="GO" id="GO:0042256">
    <property type="term" value="P:cytosolic ribosome assembly"/>
    <property type="evidence" value="ECO:0007669"/>
    <property type="project" value="UniProtKB-UniRule"/>
</dbReference>
<dbReference type="PANTHER" id="PTHR21043:SF0">
    <property type="entry name" value="MITOCHONDRIAL ASSEMBLY OF RIBOSOMAL LARGE SUBUNIT PROTEIN 1"/>
    <property type="match status" value="1"/>
</dbReference>
<dbReference type="SUPFAM" id="SSF81301">
    <property type="entry name" value="Nucleotidyltransferase"/>
    <property type="match status" value="1"/>
</dbReference>
<dbReference type="InterPro" id="IPR043519">
    <property type="entry name" value="NT_sf"/>
</dbReference>
<dbReference type="GO" id="GO:0017148">
    <property type="term" value="P:negative regulation of translation"/>
    <property type="evidence" value="ECO:0007669"/>
    <property type="project" value="UniProtKB-UniRule"/>
</dbReference>
<keyword evidence="2" id="KW-0678">Repressor</keyword>
<dbReference type="STRING" id="89093.SAMN04488558_11065"/>
<dbReference type="Proteomes" id="UP000198833">
    <property type="component" value="Unassembled WGS sequence"/>
</dbReference>
<keyword evidence="2" id="KW-0963">Cytoplasm</keyword>
<name>A0A1H9FY26_9LACT</name>
<dbReference type="AlphaFoldDB" id="A0A1H9FY26"/>
<dbReference type="GO" id="GO:0090071">
    <property type="term" value="P:negative regulation of ribosome biogenesis"/>
    <property type="evidence" value="ECO:0007669"/>
    <property type="project" value="UniProtKB-UniRule"/>
</dbReference>
<comment type="subcellular location">
    <subcellularLocation>
        <location evidence="2">Cytoplasm</location>
    </subcellularLocation>
</comment>
<dbReference type="Gene3D" id="3.30.460.10">
    <property type="entry name" value="Beta Polymerase, domain 2"/>
    <property type="match status" value="1"/>
</dbReference>
<comment type="function">
    <text evidence="2">Functions as a ribosomal silencing factor. Interacts with ribosomal protein uL14 (rplN), blocking formation of intersubunit bridge B8. Prevents association of the 30S and 50S ribosomal subunits and the formation of functional ribosomes, thus repressing translation.</text>
</comment>
<dbReference type="HAMAP" id="MF_01477">
    <property type="entry name" value="Iojap_RsfS"/>
    <property type="match status" value="1"/>
</dbReference>
<dbReference type="InterPro" id="IPR004394">
    <property type="entry name" value="Iojap/RsfS/C7orf30"/>
</dbReference>
<gene>
    <name evidence="2" type="primary">rsfS</name>
    <name evidence="3" type="ORF">SAMN04488558_11065</name>
</gene>
<proteinExistence type="inferred from homology"/>
<accession>A0A1H9FY26</accession>
<keyword evidence="2" id="KW-0810">Translation regulation</keyword>
<dbReference type="RefSeq" id="WP_234971704.1">
    <property type="nucleotide sequence ID" value="NZ_CALUDV010000009.1"/>
</dbReference>
<keyword evidence="4" id="KW-1185">Reference proteome</keyword>
<reference evidence="3 4" key="1">
    <citation type="submission" date="2016-10" db="EMBL/GenBank/DDBJ databases">
        <authorList>
            <person name="de Groot N.N."/>
        </authorList>
    </citation>
    <scope>NUCLEOTIDE SEQUENCE [LARGE SCALE GENOMIC DNA]</scope>
    <source>
        <strain evidence="3 4">DSM 15695</strain>
    </source>
</reference>